<name>A0A1Z5K670_FISSO</name>
<sequence length="913" mass="101212">MSSTTEYQLDDGRKRSRKRHRPSLFFSLSVIPSASSSSSSSSSKKELSPKHGHPDRPDWSHFAHLLTALLLTSGLGVLSALDAKNQCLEHETYSLMELMDDDTYQRYEQAAEFAALQEHLCVTLFYEVVVPAGLMTSLLSLLGLIGLLRPVAKDDFPKMLRNLVILFWMLVVIVALQTYNVSWIMLIPKNMSPEDNPYQSLAAVDRYGNVGDNANLYYLTWISEGLALALLYQVGTACFRAYRRARMDRLAGASNVSDDLLPTTSWEADYHTSPRTLTSWWRERRRQQKYAWYNSIYRLRFRTGIWTAAFLASWVIVASSQYVASQVLWPTVSDDLEAWEDVSMRLRVCEVINQQGNSKLPPQYCGRTMAAWLAGIVSMILCASAIIMHATARYCSKRNQRRPFMAGINDEEGDVVDERDGDGAGIWSTAMVYDESAMTAWERVVAHHQRNRRLPLHTEILLSVILSVLTGFNAVFVTGVQGPASTVGNLYYASWLTYLLCVRIALGCLEEYYNISEDDHSHSETMTSLPAKADQDKGLNLTSDNVHGRTKYKAPSIATDIARNVVQTRELDEKSNHLVKPFYSRAFSIDTIGSGTTVSQDNGIEKARIDRVRSYFFLGVFSTACAASAYDAASNSGEGKLSNPQLYMILAPCLVAVQSALLFAFSLSKRCYRVVSMFPVGGFLSVVAFGLWLGNLILTMHSSDSWAVNRIGEIKMANLYYFSWASILTAGVQMSSYLKELVGHRKYDLMSIVWATIVKVCFVILGAALHIWHTISGNCGFDEITLGAVSFCSRTVLAIIIALTGMAVGGLVVLGRMLSMSIPSCRCNLLQAHVEMLISLFLVLLFGTAVALITGIGGPGQSVGDLYYSTWLAFLVSFGAFVSCYGEISTSEHREDETPVTKVATNNGTSVLV</sequence>
<feature type="transmembrane region" description="Helical" evidence="2">
    <location>
        <begin position="490"/>
        <end position="509"/>
    </location>
</feature>
<evidence type="ECO:0000313" key="4">
    <source>
        <dbReference type="Proteomes" id="UP000198406"/>
    </source>
</evidence>
<protein>
    <submittedName>
        <fullName evidence="3">Uncharacterized protein</fullName>
    </submittedName>
</protein>
<feature type="transmembrane region" description="Helical" evidence="2">
    <location>
        <begin position="836"/>
        <end position="856"/>
    </location>
</feature>
<feature type="transmembrane region" description="Helical" evidence="2">
    <location>
        <begin position="645"/>
        <end position="665"/>
    </location>
</feature>
<feature type="compositionally biased region" description="Low complexity" evidence="1">
    <location>
        <begin position="27"/>
        <end position="42"/>
    </location>
</feature>
<evidence type="ECO:0000256" key="1">
    <source>
        <dbReference type="SAM" id="MobiDB-lite"/>
    </source>
</evidence>
<feature type="transmembrane region" description="Helical" evidence="2">
    <location>
        <begin position="868"/>
        <end position="886"/>
    </location>
</feature>
<feature type="transmembrane region" description="Helical" evidence="2">
    <location>
        <begin position="677"/>
        <end position="698"/>
    </location>
</feature>
<feature type="transmembrane region" description="Helical" evidence="2">
    <location>
        <begin position="160"/>
        <end position="179"/>
    </location>
</feature>
<keyword evidence="4" id="KW-1185">Reference proteome</keyword>
<organism evidence="3 4">
    <name type="scientific">Fistulifera solaris</name>
    <name type="common">Oleaginous diatom</name>
    <dbReference type="NCBI Taxonomy" id="1519565"/>
    <lineage>
        <taxon>Eukaryota</taxon>
        <taxon>Sar</taxon>
        <taxon>Stramenopiles</taxon>
        <taxon>Ochrophyta</taxon>
        <taxon>Bacillariophyta</taxon>
        <taxon>Bacillariophyceae</taxon>
        <taxon>Bacillariophycidae</taxon>
        <taxon>Naviculales</taxon>
        <taxon>Naviculaceae</taxon>
        <taxon>Fistulifera</taxon>
    </lineage>
</organism>
<feature type="transmembrane region" description="Helical" evidence="2">
    <location>
        <begin position="216"/>
        <end position="239"/>
    </location>
</feature>
<feature type="compositionally biased region" description="Basic and acidic residues" evidence="1">
    <location>
        <begin position="43"/>
        <end position="55"/>
    </location>
</feature>
<keyword evidence="2" id="KW-0472">Membrane</keyword>
<feature type="transmembrane region" description="Helical" evidence="2">
    <location>
        <begin position="305"/>
        <end position="324"/>
    </location>
</feature>
<feature type="transmembrane region" description="Helical" evidence="2">
    <location>
        <begin position="718"/>
        <end position="738"/>
    </location>
</feature>
<feature type="region of interest" description="Disordered" evidence="1">
    <location>
        <begin position="1"/>
        <end position="55"/>
    </location>
</feature>
<feature type="transmembrane region" description="Helical" evidence="2">
    <location>
        <begin position="750"/>
        <end position="775"/>
    </location>
</feature>
<evidence type="ECO:0000313" key="3">
    <source>
        <dbReference type="EMBL" id="GAX21652.1"/>
    </source>
</evidence>
<feature type="transmembrane region" description="Helical" evidence="2">
    <location>
        <begin position="615"/>
        <end position="633"/>
    </location>
</feature>
<reference evidence="3 4" key="1">
    <citation type="journal article" date="2015" name="Plant Cell">
        <title>Oil accumulation by the oleaginous diatom Fistulifera solaris as revealed by the genome and transcriptome.</title>
        <authorList>
            <person name="Tanaka T."/>
            <person name="Maeda Y."/>
            <person name="Veluchamy A."/>
            <person name="Tanaka M."/>
            <person name="Abida H."/>
            <person name="Marechal E."/>
            <person name="Bowler C."/>
            <person name="Muto M."/>
            <person name="Sunaga Y."/>
            <person name="Tanaka M."/>
            <person name="Yoshino T."/>
            <person name="Taniguchi T."/>
            <person name="Fukuda Y."/>
            <person name="Nemoto M."/>
            <person name="Matsumoto M."/>
            <person name="Wong P.S."/>
            <person name="Aburatani S."/>
            <person name="Fujibuchi W."/>
        </authorList>
    </citation>
    <scope>NUCLEOTIDE SEQUENCE [LARGE SCALE GENOMIC DNA]</scope>
    <source>
        <strain evidence="3 4">JPCC DA0580</strain>
    </source>
</reference>
<evidence type="ECO:0000256" key="2">
    <source>
        <dbReference type="SAM" id="Phobius"/>
    </source>
</evidence>
<accession>A0A1Z5K670</accession>
<comment type="caution">
    <text evidence="3">The sequence shown here is derived from an EMBL/GenBank/DDBJ whole genome shotgun (WGS) entry which is preliminary data.</text>
</comment>
<proteinExistence type="predicted"/>
<dbReference type="AlphaFoldDB" id="A0A1Z5K670"/>
<feature type="transmembrane region" description="Helical" evidence="2">
    <location>
        <begin position="460"/>
        <end position="478"/>
    </location>
</feature>
<gene>
    <name evidence="3" type="ORF">FisN_29Hh089</name>
</gene>
<feature type="transmembrane region" description="Helical" evidence="2">
    <location>
        <begin position="124"/>
        <end position="148"/>
    </location>
</feature>
<dbReference type="OrthoDB" id="45738at2759"/>
<keyword evidence="2" id="KW-1133">Transmembrane helix</keyword>
<dbReference type="Proteomes" id="UP000198406">
    <property type="component" value="Unassembled WGS sequence"/>
</dbReference>
<feature type="transmembrane region" description="Helical" evidence="2">
    <location>
        <begin position="795"/>
        <end position="815"/>
    </location>
</feature>
<keyword evidence="2" id="KW-0812">Transmembrane</keyword>
<dbReference type="InParanoid" id="A0A1Z5K670"/>
<feature type="transmembrane region" description="Helical" evidence="2">
    <location>
        <begin position="369"/>
        <end position="392"/>
    </location>
</feature>
<dbReference type="EMBL" id="BDSP01000170">
    <property type="protein sequence ID" value="GAX21652.1"/>
    <property type="molecule type" value="Genomic_DNA"/>
</dbReference>